<keyword evidence="2" id="KW-1185">Reference proteome</keyword>
<organism evidence="1 2">
    <name type="scientific">Dictyobacter kobayashii</name>
    <dbReference type="NCBI Taxonomy" id="2014872"/>
    <lineage>
        <taxon>Bacteria</taxon>
        <taxon>Bacillati</taxon>
        <taxon>Chloroflexota</taxon>
        <taxon>Ktedonobacteria</taxon>
        <taxon>Ktedonobacterales</taxon>
        <taxon>Dictyobacteraceae</taxon>
        <taxon>Dictyobacter</taxon>
    </lineage>
</organism>
<sequence length="743" mass="84306">MPDRLAYDEAMLFSAARLKITDPEIKQGKVATLTTQTTLGPVERPWGIEGGFAVVYKFITLSGQPRALRCFRVPIDADMRFRYERIGAFFRAHVPAITVDSHYYADSLIVKEQGVQPPRAYPVIDMEWVDGLTLLETVDACCRHQDIPRLQRLVQQWLELLALMRHCGMAHGDLAAVNVMCREDGRLALVDYDGVYIPEFGPTAANLKRVLLGQPDYQHPQMADRPFNATMDDFSALVIYTALLALSLRPGLWETYAKRDAQGRLLDTNLLFTRQDYKEPAHSSLLQTLMQLNDPQLTAAVSTLWHACQQPIEQVRFPWQLVEQPHEYKVAPPPTQPEVVPTVVPNPPVERRTIPNAHTITSASQRPLTRPAVSRTQRERERQLSEQTVAFRQVCQSDDDEAIASAYEEISNFGHFDVQTFPEELLQRARLAQQRRSALARFRIAIANKRPLQIAAAYDAPLLNESQNVTPMEREILLLARAFQQAHGADNREALLAAYDAIQTSKYQRNFIFSAQELSLLNEVRSYLLMKQDILQGIASDNDARIRHAYQPALKQHLAAFSPWQQQRIAGAIAATEIERALAERDYAAALLCAWPLKALQFSKINCFKLQKAALRFIRQQDLSLLSAKVRRRNDTTYLSLNWRWPDHPLVQHAVIVWSSERWPPRLANHVPHMTGDSLLWVQRIEGQSQGSCEIALDETAGSSVYIQGYSALLDPWDKDERWFFADGCTASSRDKIAVTVSL</sequence>
<dbReference type="AlphaFoldDB" id="A0A402AHJ6"/>
<proteinExistence type="predicted"/>
<evidence type="ECO:0000313" key="1">
    <source>
        <dbReference type="EMBL" id="GCE18588.1"/>
    </source>
</evidence>
<dbReference type="InterPro" id="IPR011009">
    <property type="entry name" value="Kinase-like_dom_sf"/>
</dbReference>
<accession>A0A402AHJ6</accession>
<dbReference type="SUPFAM" id="SSF56112">
    <property type="entry name" value="Protein kinase-like (PK-like)"/>
    <property type="match status" value="1"/>
</dbReference>
<protein>
    <recommendedName>
        <fullName evidence="3">Protein kinase domain-containing protein</fullName>
    </recommendedName>
</protein>
<reference evidence="2" key="1">
    <citation type="submission" date="2018-12" db="EMBL/GenBank/DDBJ databases">
        <title>Tengunoibacter tsumagoiensis gen. nov., sp. nov., Dictyobacter kobayashii sp. nov., D. alpinus sp. nov., and D. joshuensis sp. nov. and description of Dictyobacteraceae fam. nov. within the order Ktedonobacterales isolated from Tengu-no-mugimeshi.</title>
        <authorList>
            <person name="Wang C.M."/>
            <person name="Zheng Y."/>
            <person name="Sakai Y."/>
            <person name="Toyoda A."/>
            <person name="Minakuchi Y."/>
            <person name="Abe K."/>
            <person name="Yokota A."/>
            <person name="Yabe S."/>
        </authorList>
    </citation>
    <scope>NUCLEOTIDE SEQUENCE [LARGE SCALE GENOMIC DNA]</scope>
    <source>
        <strain evidence="2">Uno11</strain>
    </source>
</reference>
<dbReference type="EMBL" id="BIFS01000001">
    <property type="protein sequence ID" value="GCE18588.1"/>
    <property type="molecule type" value="Genomic_DNA"/>
</dbReference>
<gene>
    <name evidence="1" type="ORF">KDK_23880</name>
</gene>
<name>A0A402AHJ6_9CHLR</name>
<dbReference type="Gene3D" id="1.10.510.10">
    <property type="entry name" value="Transferase(Phosphotransferase) domain 1"/>
    <property type="match status" value="1"/>
</dbReference>
<comment type="caution">
    <text evidence="1">The sequence shown here is derived from an EMBL/GenBank/DDBJ whole genome shotgun (WGS) entry which is preliminary data.</text>
</comment>
<dbReference type="RefSeq" id="WP_126550103.1">
    <property type="nucleotide sequence ID" value="NZ_BIFS01000001.1"/>
</dbReference>
<evidence type="ECO:0000313" key="2">
    <source>
        <dbReference type="Proteomes" id="UP000287188"/>
    </source>
</evidence>
<evidence type="ECO:0008006" key="3">
    <source>
        <dbReference type="Google" id="ProtNLM"/>
    </source>
</evidence>
<dbReference type="Proteomes" id="UP000287188">
    <property type="component" value="Unassembled WGS sequence"/>
</dbReference>
<dbReference type="OrthoDB" id="139146at2"/>